<gene>
    <name evidence="1" type="ORF">AVDCRST_MAG27-2363</name>
</gene>
<proteinExistence type="predicted"/>
<name>A0A6J4IQJ0_9PROT</name>
<reference evidence="1" key="1">
    <citation type="submission" date="2020-02" db="EMBL/GenBank/DDBJ databases">
        <authorList>
            <person name="Meier V. D."/>
        </authorList>
    </citation>
    <scope>NUCLEOTIDE SEQUENCE</scope>
    <source>
        <strain evidence="1">AVDCRST_MAG27</strain>
    </source>
</reference>
<dbReference type="EMBL" id="CADCTD010000094">
    <property type="protein sequence ID" value="CAA9256769.1"/>
    <property type="molecule type" value="Genomic_DNA"/>
</dbReference>
<evidence type="ECO:0000313" key="1">
    <source>
        <dbReference type="EMBL" id="CAA9256769.1"/>
    </source>
</evidence>
<protein>
    <submittedName>
        <fullName evidence="1">Uncharacterized protein</fullName>
    </submittedName>
</protein>
<accession>A0A6J4IQJ0</accession>
<dbReference type="AlphaFoldDB" id="A0A6J4IQJ0"/>
<organism evidence="1">
    <name type="scientific">uncultured Craurococcus sp</name>
    <dbReference type="NCBI Taxonomy" id="1135998"/>
    <lineage>
        <taxon>Bacteria</taxon>
        <taxon>Pseudomonadati</taxon>
        <taxon>Pseudomonadota</taxon>
        <taxon>Alphaproteobacteria</taxon>
        <taxon>Acetobacterales</taxon>
        <taxon>Acetobacteraceae</taxon>
        <taxon>Craurococcus</taxon>
        <taxon>environmental samples</taxon>
    </lineage>
</organism>
<sequence length="74" mass="8317">MDRRAQPRSSLYRAHRLVARGVAPTGWTVSIHPPGGQPRAVLRNTVPNGLAILLEEARQQVDRRLDGALWQREP</sequence>